<organism evidence="4 6">
    <name type="scientific">Aeromonas media</name>
    <dbReference type="NCBI Taxonomy" id="651"/>
    <lineage>
        <taxon>Bacteria</taxon>
        <taxon>Pseudomonadati</taxon>
        <taxon>Pseudomonadota</taxon>
        <taxon>Gammaproteobacteria</taxon>
        <taxon>Aeromonadales</taxon>
        <taxon>Aeromonadaceae</taxon>
        <taxon>Aeromonas</taxon>
    </lineage>
</organism>
<feature type="domain" description="SUI1" evidence="3">
    <location>
        <begin position="55"/>
        <end position="116"/>
    </location>
</feature>
<evidence type="ECO:0000256" key="1">
    <source>
        <dbReference type="ARBA" id="ARBA00022845"/>
    </source>
</evidence>
<dbReference type="AlphaFoldDB" id="A0AAE6VN65"/>
<gene>
    <name evidence="5" type="ORF">E4188_21360</name>
    <name evidence="4" type="ORF">GWI30_08320</name>
</gene>
<evidence type="ECO:0000313" key="6">
    <source>
        <dbReference type="Proteomes" id="UP000463871"/>
    </source>
</evidence>
<proteinExistence type="predicted"/>
<sequence>MRKIKLRLANRQSIAMSHDNNSRLVYSTDGGMIKEQAPTQSASPFPTDGTVRIRRETKGRKGAGVITIHGVPAEQQKTIATLLKKKCGTGGGLKEGIIEIQGDKRDLIKAELEKAGFSVKLVGG</sequence>
<dbReference type="Proteomes" id="UP000502657">
    <property type="component" value="Chromosome"/>
</dbReference>
<protein>
    <submittedName>
        <fullName evidence="4">Stress response translation initiation inhibitor YciH</fullName>
    </submittedName>
</protein>
<keyword evidence="2" id="KW-0648">Protein biosynthesis</keyword>
<dbReference type="EMBL" id="CP038448">
    <property type="protein sequence ID" value="QJT40786.1"/>
    <property type="molecule type" value="Genomic_DNA"/>
</dbReference>
<dbReference type="SUPFAM" id="SSF55159">
    <property type="entry name" value="eIF1-like"/>
    <property type="match status" value="1"/>
</dbReference>
<dbReference type="GO" id="GO:0003743">
    <property type="term" value="F:translation initiation factor activity"/>
    <property type="evidence" value="ECO:0007669"/>
    <property type="project" value="InterPro"/>
</dbReference>
<dbReference type="EMBL" id="CP047962">
    <property type="protein sequence ID" value="QHQ50899.1"/>
    <property type="molecule type" value="Genomic_DNA"/>
</dbReference>
<evidence type="ECO:0000259" key="3">
    <source>
        <dbReference type="PROSITE" id="PS50296"/>
    </source>
</evidence>
<dbReference type="Pfam" id="PF01253">
    <property type="entry name" value="SUI1"/>
    <property type="match status" value="1"/>
</dbReference>
<reference evidence="5 7" key="1">
    <citation type="submission" date="2019-03" db="EMBL/GenBank/DDBJ databases">
        <title>Novel transposon Tn6433 accelerates the dissemination of tet(E) in Aeromonas from aerobic biofilm under oxytetracycline stress.</title>
        <authorList>
            <person name="Shi Y."/>
            <person name="Tian Z."/>
            <person name="Zhang Y."/>
            <person name="Zhang H."/>
            <person name="Yang M."/>
        </authorList>
    </citation>
    <scope>NUCLEOTIDE SEQUENCE [LARGE SCALE GENOMIC DNA]</scope>
    <source>
        <strain evidence="5 7">R50-22</strain>
    </source>
</reference>
<evidence type="ECO:0000313" key="5">
    <source>
        <dbReference type="EMBL" id="QJT40786.1"/>
    </source>
</evidence>
<dbReference type="InterPro" id="IPR005872">
    <property type="entry name" value="SUI1_arc_bac"/>
</dbReference>
<dbReference type="CDD" id="cd11567">
    <property type="entry name" value="YciH_like"/>
    <property type="match status" value="1"/>
</dbReference>
<dbReference type="Gene3D" id="3.30.780.10">
    <property type="entry name" value="SUI1-like domain"/>
    <property type="match status" value="1"/>
</dbReference>
<dbReference type="GO" id="GO:0006417">
    <property type="term" value="P:regulation of translation"/>
    <property type="evidence" value="ECO:0007669"/>
    <property type="project" value="UniProtKB-KW"/>
</dbReference>
<keyword evidence="7" id="KW-1185">Reference proteome</keyword>
<dbReference type="InterPro" id="IPR001950">
    <property type="entry name" value="SUI1"/>
</dbReference>
<reference evidence="4 6" key="2">
    <citation type="submission" date="2020-01" db="EMBL/GenBank/DDBJ databases">
        <title>Complete genome of Aeromonas media MC64.</title>
        <authorList>
            <person name="Cao G."/>
            <person name="Fu J."/>
            <person name="Zhong C."/>
        </authorList>
    </citation>
    <scope>NUCLEOTIDE SEQUENCE [LARGE SCALE GENOMIC DNA]</scope>
    <source>
        <strain evidence="4 6">MC64</strain>
    </source>
</reference>
<dbReference type="InterPro" id="IPR036877">
    <property type="entry name" value="SUI1_dom_sf"/>
</dbReference>
<evidence type="ECO:0000313" key="7">
    <source>
        <dbReference type="Proteomes" id="UP000502657"/>
    </source>
</evidence>
<dbReference type="Proteomes" id="UP000463871">
    <property type="component" value="Chromosome"/>
</dbReference>
<dbReference type="PROSITE" id="PS50296">
    <property type="entry name" value="SUI1"/>
    <property type="match status" value="1"/>
</dbReference>
<evidence type="ECO:0000256" key="2">
    <source>
        <dbReference type="ARBA" id="ARBA00022917"/>
    </source>
</evidence>
<accession>A0AAE6VN65</accession>
<keyword evidence="1" id="KW-0810">Translation regulation</keyword>
<dbReference type="PIRSF" id="PIRSF037511">
    <property type="entry name" value="Transl_init_SUI1_pro"/>
    <property type="match status" value="1"/>
</dbReference>
<evidence type="ECO:0000313" key="4">
    <source>
        <dbReference type="EMBL" id="QHQ50899.1"/>
    </source>
</evidence>
<name>A0AAE6VN65_AERME</name>